<evidence type="ECO:0000256" key="1">
    <source>
        <dbReference type="SAM" id="Coils"/>
    </source>
</evidence>
<comment type="caution">
    <text evidence="2">The sequence shown here is derived from an EMBL/GenBank/DDBJ whole genome shotgun (WGS) entry which is preliminary data.</text>
</comment>
<keyword evidence="3" id="KW-1185">Reference proteome</keyword>
<organism evidence="2 3">
    <name type="scientific">Trichococcus collinsii</name>
    <dbReference type="NCBI Taxonomy" id="157076"/>
    <lineage>
        <taxon>Bacteria</taxon>
        <taxon>Bacillati</taxon>
        <taxon>Bacillota</taxon>
        <taxon>Bacilli</taxon>
        <taxon>Lactobacillales</taxon>
        <taxon>Carnobacteriaceae</taxon>
        <taxon>Trichococcus</taxon>
    </lineage>
</organism>
<dbReference type="Proteomes" id="UP000199042">
    <property type="component" value="Unassembled WGS sequence"/>
</dbReference>
<protein>
    <submittedName>
        <fullName evidence="2">Uncharacterized protein</fullName>
    </submittedName>
</protein>
<accession>A0AB38A3Y0</accession>
<reference evidence="2 3" key="1">
    <citation type="submission" date="2016-10" db="EMBL/GenBank/DDBJ databases">
        <authorList>
            <person name="Varghese N."/>
            <person name="Submissions S."/>
        </authorList>
    </citation>
    <scope>NUCLEOTIDE SEQUENCE [LARGE SCALE GENOMIC DNA]</scope>
    <source>
        <strain evidence="2 3">DSM 14526</strain>
    </source>
</reference>
<sequence>MLLILLLAIVFAAIDIKKTEDLKERHEIELNIIREQYRTNLEAKQTEYADAVLELRAELHATKVDYDMATNHIELLNADH</sequence>
<name>A0AB38A3Y0_9LACT</name>
<dbReference type="RefSeq" id="WP_086987767.1">
    <property type="nucleotide sequence ID" value="NZ_FJNA01000005.1"/>
</dbReference>
<keyword evidence="1" id="KW-0175">Coiled coil</keyword>
<proteinExistence type="predicted"/>
<gene>
    <name evidence="2" type="ORF">SAMN04488525_11326</name>
</gene>
<evidence type="ECO:0000313" key="3">
    <source>
        <dbReference type="Proteomes" id="UP000199042"/>
    </source>
</evidence>
<dbReference type="EMBL" id="FNQH01000013">
    <property type="protein sequence ID" value="SEA95923.1"/>
    <property type="molecule type" value="Genomic_DNA"/>
</dbReference>
<evidence type="ECO:0000313" key="2">
    <source>
        <dbReference type="EMBL" id="SEA95923.1"/>
    </source>
</evidence>
<feature type="coiled-coil region" evidence="1">
    <location>
        <begin position="16"/>
        <end position="54"/>
    </location>
</feature>
<dbReference type="AlphaFoldDB" id="A0AB38A3Y0"/>